<name>A0A3M7Q1V2_BRAPC</name>
<accession>A0A3M7Q1V2</accession>
<gene>
    <name evidence="1" type="ORF">BpHYR1_019687</name>
</gene>
<dbReference type="EMBL" id="REGN01007896">
    <property type="protein sequence ID" value="RNA05005.1"/>
    <property type="molecule type" value="Genomic_DNA"/>
</dbReference>
<evidence type="ECO:0000313" key="2">
    <source>
        <dbReference type="Proteomes" id="UP000276133"/>
    </source>
</evidence>
<evidence type="ECO:0000313" key="1">
    <source>
        <dbReference type="EMBL" id="RNA05005.1"/>
    </source>
</evidence>
<dbReference type="AlphaFoldDB" id="A0A3M7Q1V2"/>
<reference evidence="1 2" key="1">
    <citation type="journal article" date="2018" name="Sci. Rep.">
        <title>Genomic signatures of local adaptation to the degree of environmental predictability in rotifers.</title>
        <authorList>
            <person name="Franch-Gras L."/>
            <person name="Hahn C."/>
            <person name="Garcia-Roger E.M."/>
            <person name="Carmona M.J."/>
            <person name="Serra M."/>
            <person name="Gomez A."/>
        </authorList>
    </citation>
    <scope>NUCLEOTIDE SEQUENCE [LARGE SCALE GENOMIC DNA]</scope>
    <source>
        <strain evidence="1">HYR1</strain>
    </source>
</reference>
<sequence>MQSAHHRNDAILSGFFADFFRFTFRFNKHQKLIINFNSPDKNTFYKWQIEKKKFGSNYSTCYVKQK</sequence>
<organism evidence="1 2">
    <name type="scientific">Brachionus plicatilis</name>
    <name type="common">Marine rotifer</name>
    <name type="synonym">Brachionus muelleri</name>
    <dbReference type="NCBI Taxonomy" id="10195"/>
    <lineage>
        <taxon>Eukaryota</taxon>
        <taxon>Metazoa</taxon>
        <taxon>Spiralia</taxon>
        <taxon>Gnathifera</taxon>
        <taxon>Rotifera</taxon>
        <taxon>Eurotatoria</taxon>
        <taxon>Monogononta</taxon>
        <taxon>Pseudotrocha</taxon>
        <taxon>Ploima</taxon>
        <taxon>Brachionidae</taxon>
        <taxon>Brachionus</taxon>
    </lineage>
</organism>
<proteinExistence type="predicted"/>
<dbReference type="Proteomes" id="UP000276133">
    <property type="component" value="Unassembled WGS sequence"/>
</dbReference>
<comment type="caution">
    <text evidence="1">The sequence shown here is derived from an EMBL/GenBank/DDBJ whole genome shotgun (WGS) entry which is preliminary data.</text>
</comment>
<protein>
    <submittedName>
        <fullName evidence="1">Uncharacterized protein</fullName>
    </submittedName>
</protein>
<keyword evidence="2" id="KW-1185">Reference proteome</keyword>